<dbReference type="EMBL" id="QVLV01000001">
    <property type="protein sequence ID" value="RGE65039.1"/>
    <property type="molecule type" value="Genomic_DNA"/>
</dbReference>
<proteinExistence type="predicted"/>
<evidence type="ECO:0000313" key="1">
    <source>
        <dbReference type="EMBL" id="RGE65039.1"/>
    </source>
</evidence>
<protein>
    <recommendedName>
        <fullName evidence="3">Transposase (putative) YhgA-like domain-containing protein</fullName>
    </recommendedName>
</protein>
<dbReference type="RefSeq" id="WP_117543449.1">
    <property type="nucleotide sequence ID" value="NZ_JBKUNB010000013.1"/>
</dbReference>
<evidence type="ECO:0008006" key="3">
    <source>
        <dbReference type="Google" id="ProtNLM"/>
    </source>
</evidence>
<organism evidence="1 2">
    <name type="scientific">Eisenbergiella massiliensis</name>
    <dbReference type="NCBI Taxonomy" id="1720294"/>
    <lineage>
        <taxon>Bacteria</taxon>
        <taxon>Bacillati</taxon>
        <taxon>Bacillota</taxon>
        <taxon>Clostridia</taxon>
        <taxon>Lachnospirales</taxon>
        <taxon>Lachnospiraceae</taxon>
        <taxon>Eisenbergiella</taxon>
    </lineage>
</organism>
<name>A0A3E3ID97_9FIRM</name>
<evidence type="ECO:0000313" key="2">
    <source>
        <dbReference type="Proteomes" id="UP000260812"/>
    </source>
</evidence>
<comment type="caution">
    <text evidence="1">The sequence shown here is derived from an EMBL/GenBank/DDBJ whole genome shotgun (WGS) entry which is preliminary data.</text>
</comment>
<dbReference type="Proteomes" id="UP000260812">
    <property type="component" value="Unassembled WGS sequence"/>
</dbReference>
<dbReference type="AlphaFoldDB" id="A0A3E3ID97"/>
<reference evidence="1" key="1">
    <citation type="submission" date="2018-08" db="EMBL/GenBank/DDBJ databases">
        <title>A genome reference for cultivated species of the human gut microbiota.</title>
        <authorList>
            <person name="Zou Y."/>
            <person name="Xue W."/>
            <person name="Luo G."/>
        </authorList>
    </citation>
    <scope>NUCLEOTIDE SEQUENCE [LARGE SCALE GENOMIC DNA]</scope>
    <source>
        <strain evidence="1">TF05-5AC</strain>
    </source>
</reference>
<gene>
    <name evidence="1" type="ORF">DXC51_01540</name>
</gene>
<keyword evidence="2" id="KW-1185">Reference proteome</keyword>
<dbReference type="GeneID" id="97985598"/>
<sequence length="205" mass="24440">MDVTVTKEYKDRLFRLVFQDKKDLLSLYNAVNKSSYENPEELQILTLENMIYLKMKNDISFLLGDILNLYEHQSTVNPNMPVRGFLYFAEMYQKYLMKYKYRLFSTKLIMLPRPQYIVFYNGLENQPDRFELKMSDAFLPAMTSMEPCLECTVLMLNINLGRNRELMEGCRKLKEYAMFVATVREIYPLTKRWTVPYRNVSAIMS</sequence>
<accession>A0A3E3ID97</accession>